<dbReference type="InterPro" id="IPR018490">
    <property type="entry name" value="cNMP-bd_dom_sf"/>
</dbReference>
<dbReference type="Gene3D" id="1.10.10.10">
    <property type="entry name" value="Winged helix-like DNA-binding domain superfamily/Winged helix DNA-binding domain"/>
    <property type="match status" value="1"/>
</dbReference>
<dbReference type="Gene3D" id="2.60.120.10">
    <property type="entry name" value="Jelly Rolls"/>
    <property type="match status" value="1"/>
</dbReference>
<dbReference type="InterPro" id="IPR014710">
    <property type="entry name" value="RmlC-like_jellyroll"/>
</dbReference>
<feature type="domain" description="HTH crp-type" evidence="5">
    <location>
        <begin position="153"/>
        <end position="221"/>
    </location>
</feature>
<evidence type="ECO:0000259" key="4">
    <source>
        <dbReference type="PROSITE" id="PS50042"/>
    </source>
</evidence>
<dbReference type="PANTHER" id="PTHR24567:SF74">
    <property type="entry name" value="HTH-TYPE TRANSCRIPTIONAL REGULATOR ARCR"/>
    <property type="match status" value="1"/>
</dbReference>
<dbReference type="Pfam" id="PF00027">
    <property type="entry name" value="cNMP_binding"/>
    <property type="match status" value="1"/>
</dbReference>
<dbReference type="GO" id="GO:0005829">
    <property type="term" value="C:cytosol"/>
    <property type="evidence" value="ECO:0007669"/>
    <property type="project" value="TreeGrafter"/>
</dbReference>
<dbReference type="RefSeq" id="WP_090075520.1">
    <property type="nucleotide sequence ID" value="NZ_FOVR01000020.1"/>
</dbReference>
<keyword evidence="1" id="KW-0805">Transcription regulation</keyword>
<dbReference type="EMBL" id="FOVR01000020">
    <property type="protein sequence ID" value="SFP05863.1"/>
    <property type="molecule type" value="Genomic_DNA"/>
</dbReference>
<dbReference type="InterPro" id="IPR036390">
    <property type="entry name" value="WH_DNA-bd_sf"/>
</dbReference>
<evidence type="ECO:0000313" key="6">
    <source>
        <dbReference type="EMBL" id="SFP05863.1"/>
    </source>
</evidence>
<keyword evidence="3" id="KW-0804">Transcription</keyword>
<dbReference type="GO" id="GO:0003700">
    <property type="term" value="F:DNA-binding transcription factor activity"/>
    <property type="evidence" value="ECO:0007669"/>
    <property type="project" value="TreeGrafter"/>
</dbReference>
<dbReference type="InterPro" id="IPR050397">
    <property type="entry name" value="Env_Response_Regulators"/>
</dbReference>
<reference evidence="6 7" key="1">
    <citation type="submission" date="2016-10" db="EMBL/GenBank/DDBJ databases">
        <authorList>
            <person name="de Groot N.N."/>
        </authorList>
    </citation>
    <scope>NUCLEOTIDE SEQUENCE [LARGE SCALE GENOMIC DNA]</scope>
    <source>
        <strain evidence="6 7">CGMCC 1.9157</strain>
    </source>
</reference>
<dbReference type="STRING" id="655353.SAMN04488056_12010"/>
<dbReference type="GO" id="GO:0003677">
    <property type="term" value="F:DNA binding"/>
    <property type="evidence" value="ECO:0007669"/>
    <property type="project" value="UniProtKB-KW"/>
</dbReference>
<keyword evidence="6" id="KW-0418">Kinase</keyword>
<dbReference type="PROSITE" id="PS50042">
    <property type="entry name" value="CNMP_BINDING_3"/>
    <property type="match status" value="1"/>
</dbReference>
<dbReference type="SUPFAM" id="SSF51206">
    <property type="entry name" value="cAMP-binding domain-like"/>
    <property type="match status" value="1"/>
</dbReference>
<keyword evidence="7" id="KW-1185">Reference proteome</keyword>
<evidence type="ECO:0000256" key="2">
    <source>
        <dbReference type="ARBA" id="ARBA00023125"/>
    </source>
</evidence>
<keyword evidence="2" id="KW-0238">DNA-binding</keyword>
<dbReference type="GO" id="GO:0016301">
    <property type="term" value="F:kinase activity"/>
    <property type="evidence" value="ECO:0007669"/>
    <property type="project" value="UniProtKB-KW"/>
</dbReference>
<evidence type="ECO:0000256" key="3">
    <source>
        <dbReference type="ARBA" id="ARBA00023163"/>
    </source>
</evidence>
<dbReference type="Proteomes" id="UP000199236">
    <property type="component" value="Unassembled WGS sequence"/>
</dbReference>
<evidence type="ECO:0000259" key="5">
    <source>
        <dbReference type="PROSITE" id="PS51063"/>
    </source>
</evidence>
<organism evidence="6 7">
    <name type="scientific">Cohaesibacter marisflavi</name>
    <dbReference type="NCBI Taxonomy" id="655353"/>
    <lineage>
        <taxon>Bacteria</taxon>
        <taxon>Pseudomonadati</taxon>
        <taxon>Pseudomonadota</taxon>
        <taxon>Alphaproteobacteria</taxon>
        <taxon>Hyphomicrobiales</taxon>
        <taxon>Cohaesibacteraceae</taxon>
    </lineage>
</organism>
<dbReference type="OrthoDB" id="190787at2"/>
<keyword evidence="6" id="KW-0808">Transferase</keyword>
<dbReference type="CDD" id="cd00038">
    <property type="entry name" value="CAP_ED"/>
    <property type="match status" value="1"/>
</dbReference>
<feature type="domain" description="Cyclic nucleotide-binding" evidence="4">
    <location>
        <begin position="19"/>
        <end position="128"/>
    </location>
</feature>
<dbReference type="AlphaFoldDB" id="A0A1I5M8Q4"/>
<protein>
    <submittedName>
        <fullName evidence="6">cAMP-binding domain of CRP or a regulatory subunit of cAMP-dependent protein kinases</fullName>
    </submittedName>
</protein>
<gene>
    <name evidence="6" type="ORF">SAMN04488056_12010</name>
</gene>
<dbReference type="SUPFAM" id="SSF46785">
    <property type="entry name" value="Winged helix' DNA-binding domain"/>
    <property type="match status" value="1"/>
</dbReference>
<proteinExistence type="predicted"/>
<evidence type="ECO:0000256" key="1">
    <source>
        <dbReference type="ARBA" id="ARBA00023015"/>
    </source>
</evidence>
<dbReference type="InterPro" id="IPR036388">
    <property type="entry name" value="WH-like_DNA-bd_sf"/>
</dbReference>
<dbReference type="PROSITE" id="PS51063">
    <property type="entry name" value="HTH_CRP_2"/>
    <property type="match status" value="1"/>
</dbReference>
<evidence type="ECO:0000313" key="7">
    <source>
        <dbReference type="Proteomes" id="UP000199236"/>
    </source>
</evidence>
<dbReference type="InterPro" id="IPR000595">
    <property type="entry name" value="cNMP-bd_dom"/>
</dbReference>
<accession>A0A1I5M8Q4</accession>
<dbReference type="Pfam" id="PF13545">
    <property type="entry name" value="HTH_Crp_2"/>
    <property type="match status" value="1"/>
</dbReference>
<sequence>MLYSLIDDNEISALRHAPIFQGLKDEVIGEILQAAQVKVYERDTNLFVQGDPAEAIYIILKGWVKIYRITPAGDEALVNVFARGESFAEAAAFIKGEYPASGTTVTDCRLLRISARHLIAVIKRTPEVGLAMLGASSQRIHMLVQQIEQLKAHTGAQRLASFLLSLTEARSGSCTLELPYDKALIASRLGIKPESLSRAFQKLRGYGVSVKRNLAIIEDLQILDEMVQLERAVVMQKKLSPPSTQLTKLTGKLSPFFLDDRQKMNELLKLS</sequence>
<dbReference type="SMART" id="SM00100">
    <property type="entry name" value="cNMP"/>
    <property type="match status" value="1"/>
</dbReference>
<dbReference type="InterPro" id="IPR012318">
    <property type="entry name" value="HTH_CRP"/>
</dbReference>
<dbReference type="PANTHER" id="PTHR24567">
    <property type="entry name" value="CRP FAMILY TRANSCRIPTIONAL REGULATORY PROTEIN"/>
    <property type="match status" value="1"/>
</dbReference>
<name>A0A1I5M8Q4_9HYPH</name>